<protein>
    <submittedName>
        <fullName evidence="3">Phage major capsid protein</fullName>
    </submittedName>
</protein>
<dbReference type="SUPFAM" id="SSF56563">
    <property type="entry name" value="Major capsid protein gp5"/>
    <property type="match status" value="1"/>
</dbReference>
<dbReference type="Pfam" id="PF05065">
    <property type="entry name" value="Phage_capsid"/>
    <property type="match status" value="1"/>
</dbReference>
<comment type="caution">
    <text evidence="3">The sequence shown here is derived from an EMBL/GenBank/DDBJ whole genome shotgun (WGS) entry which is preliminary data.</text>
</comment>
<gene>
    <name evidence="3" type="ORF">FWJ25_17815</name>
</gene>
<reference evidence="3 4" key="1">
    <citation type="submission" date="2019-08" db="EMBL/GenBank/DDBJ databases">
        <title>Marinobacter ZYF650 sp. nov., a marine bacterium isolated from seawater of the Mariana trench.</title>
        <authorList>
            <person name="Ahmad W."/>
        </authorList>
    </citation>
    <scope>NUCLEOTIDE SEQUENCE [LARGE SCALE GENOMIC DNA]</scope>
    <source>
        <strain evidence="3 4">ZYF650</strain>
    </source>
</reference>
<dbReference type="NCBIfam" id="TIGR01554">
    <property type="entry name" value="major_cap_HK97"/>
    <property type="match status" value="1"/>
</dbReference>
<keyword evidence="4" id="KW-1185">Reference proteome</keyword>
<comment type="subcellular location">
    <subcellularLocation>
        <location evidence="1">Virion</location>
    </subcellularLocation>
</comment>
<accession>A0A5B0V997</accession>
<dbReference type="AlphaFoldDB" id="A0A5B0V997"/>
<evidence type="ECO:0000259" key="2">
    <source>
        <dbReference type="Pfam" id="PF05065"/>
    </source>
</evidence>
<dbReference type="RefSeq" id="WP_149601616.1">
    <property type="nucleotide sequence ID" value="NZ_VTUU01000013.1"/>
</dbReference>
<name>A0A5B0V997_9GAMM</name>
<feature type="domain" description="Phage capsid-like C-terminal" evidence="2">
    <location>
        <begin position="146"/>
        <end position="400"/>
    </location>
</feature>
<proteinExistence type="predicted"/>
<evidence type="ECO:0000256" key="1">
    <source>
        <dbReference type="ARBA" id="ARBA00004328"/>
    </source>
</evidence>
<organism evidence="3 4">
    <name type="scientific">Marinobacter salinexigens</name>
    <dbReference type="NCBI Taxonomy" id="2919747"/>
    <lineage>
        <taxon>Bacteria</taxon>
        <taxon>Pseudomonadati</taxon>
        <taxon>Pseudomonadota</taxon>
        <taxon>Gammaproteobacteria</taxon>
        <taxon>Pseudomonadales</taxon>
        <taxon>Marinobacteraceae</taxon>
        <taxon>Marinobacter</taxon>
    </lineage>
</organism>
<evidence type="ECO:0000313" key="3">
    <source>
        <dbReference type="EMBL" id="KAA1171038.1"/>
    </source>
</evidence>
<sequence length="403" mass="43070">MKLAALREQRSAKVDAMKALVDAAANDSRDLTADEAQKFDGLKAEERNLTKQIERAEYLAETERRAAGTPVSDNASADFDKLAGSVSVLKVIRAQMEGRSLDGVEREYAQEAERRSGRKAQGAFIPMQALETRANDTTSAAELVATQNRPQDYIGALRNRLLARRLGVRVLTGLQGDVTVPKHGSSLSLGWVAEGGAVPEGTMGFDSVTLSPKHTGGKTEMSRQLIQQSSPGIEQLVRDDLTALVAQEIDKAILVGGGVNEPTGIISNANVQTATMPASWADVLGLSELLELSNLDGTTFLSDPAVRTTFASTEKVAGSGSGFLAENGQMDSKPYMVTNQMPADTLLYGDFSQVMLGIWSEIDILVNPYAEPAYSRGGVQVRAMATCDVALRHPQGFVVATPV</sequence>
<dbReference type="InterPro" id="IPR024455">
    <property type="entry name" value="Phage_capsid"/>
</dbReference>
<dbReference type="Gene3D" id="3.30.2400.10">
    <property type="entry name" value="Major capsid protein gp5"/>
    <property type="match status" value="1"/>
</dbReference>
<dbReference type="InterPro" id="IPR054612">
    <property type="entry name" value="Phage_capsid-like_C"/>
</dbReference>
<dbReference type="EMBL" id="VTUU01000013">
    <property type="protein sequence ID" value="KAA1171038.1"/>
    <property type="molecule type" value="Genomic_DNA"/>
</dbReference>
<dbReference type="Proteomes" id="UP000323161">
    <property type="component" value="Unassembled WGS sequence"/>
</dbReference>
<evidence type="ECO:0000313" key="4">
    <source>
        <dbReference type="Proteomes" id="UP000323161"/>
    </source>
</evidence>